<dbReference type="Gene3D" id="2.60.40.3210">
    <property type="entry name" value="Zona pellucida, ZP-N domain"/>
    <property type="match status" value="1"/>
</dbReference>
<dbReference type="PANTHER" id="PTHR47130">
    <property type="entry name" value="SI:DKEY-19B23.11-RELATED"/>
    <property type="match status" value="1"/>
</dbReference>
<dbReference type="InterPro" id="IPR055356">
    <property type="entry name" value="ZP-N"/>
</dbReference>
<reference evidence="2 3" key="1">
    <citation type="submission" date="2024-09" db="EMBL/GenBank/DDBJ databases">
        <title>A chromosome-level genome assembly of Gray's grenadier anchovy, Coilia grayii.</title>
        <authorList>
            <person name="Fu Z."/>
        </authorList>
    </citation>
    <scope>NUCLEOTIDE SEQUENCE [LARGE SCALE GENOMIC DNA]</scope>
    <source>
        <strain evidence="2">G4</strain>
        <tissue evidence="2">Muscle</tissue>
    </source>
</reference>
<dbReference type="PROSITE" id="PS51034">
    <property type="entry name" value="ZP_2"/>
    <property type="match status" value="1"/>
</dbReference>
<organism evidence="2 3">
    <name type="scientific">Coilia grayii</name>
    <name type="common">Gray's grenadier anchovy</name>
    <dbReference type="NCBI Taxonomy" id="363190"/>
    <lineage>
        <taxon>Eukaryota</taxon>
        <taxon>Metazoa</taxon>
        <taxon>Chordata</taxon>
        <taxon>Craniata</taxon>
        <taxon>Vertebrata</taxon>
        <taxon>Euteleostomi</taxon>
        <taxon>Actinopterygii</taxon>
        <taxon>Neopterygii</taxon>
        <taxon>Teleostei</taxon>
        <taxon>Clupei</taxon>
        <taxon>Clupeiformes</taxon>
        <taxon>Clupeoidei</taxon>
        <taxon>Engraulidae</taxon>
        <taxon>Coilinae</taxon>
        <taxon>Coilia</taxon>
    </lineage>
</organism>
<dbReference type="AlphaFoldDB" id="A0ABD1K7V8"/>
<protein>
    <recommendedName>
        <fullName evidence="1">ZP domain-containing protein</fullName>
    </recommendedName>
</protein>
<dbReference type="InterPro" id="IPR001507">
    <property type="entry name" value="ZP_dom"/>
</dbReference>
<keyword evidence="3" id="KW-1185">Reference proteome</keyword>
<dbReference type="PANTHER" id="PTHR47130:SF1">
    <property type="entry name" value="ZP DOMAIN-CONTAINING PROTEIN"/>
    <property type="match status" value="1"/>
</dbReference>
<evidence type="ECO:0000313" key="2">
    <source>
        <dbReference type="EMBL" id="KAL2095235.1"/>
    </source>
</evidence>
<feature type="domain" description="ZP" evidence="1">
    <location>
        <begin position="583"/>
        <end position="732"/>
    </location>
</feature>
<evidence type="ECO:0000259" key="1">
    <source>
        <dbReference type="PROSITE" id="PS51034"/>
    </source>
</evidence>
<proteinExistence type="predicted"/>
<dbReference type="EMBL" id="JBHFQA010000008">
    <property type="protein sequence ID" value="KAL2095235.1"/>
    <property type="molecule type" value="Genomic_DNA"/>
</dbReference>
<comment type="caution">
    <text evidence="2">The sequence shown here is derived from an EMBL/GenBank/DDBJ whole genome shotgun (WGS) entry which is preliminary data.</text>
</comment>
<sequence length="732" mass="81976">MFRTECQDRHFWLAVRSNVLGYTFRFDVEDGHGVRTITGPWAAECGYTVVRDVLGDLVLRASYLACHVENQQVDSEFQLLVWFVNVDVHNEETSYPLLLTCPLQQPWSPREIVCEETYMEVSVLKPTPPDHQKGTEWMNPAPMSLEEGVSGWRVVFHVPVMSQEPGEARGMREETVPVELAHLLGYRINSRGSRILLRCLYGSRLSYPVQVNGIEMELVSATVFYKHHWMLLRVDTSVACTTRKASVEGTHIVWSFPHAVPPLVQPPATDRGVRVGVGGQYLSSCMAQQRGYQVQELSGTVQIQVPFGAEGGLVKSHVVDDEYLQSYFLDLFYLQEWEDAQWSLTQQRSFRPVLVLRQPHTLSVINSTVVSEGVFSMALGLFPPDVSLVNVTVAGETVSWSEADSLGLGLSQVPFPNGSHAFLLQAPFSHPAVSQQYLGDRRRRYTLSVVFTLLVSPEAELYRHPATVETDLQDVVLPSLAGECMARGVKLLLHYGNMDTDWAVYVGGERLDWDVVQVAGYNLVAQKDQFGVDVPLYSQGMTYEGLGMEGLLVSVQLSLSHLDTGENITYRQHCLFPVQELLVCLPDGRIIVLVDTSAASPPIDPKWTSLLNPSCRPLHTNHTRALFSFSIDTCGTIKTLKDGELSYANEVRYTPAVLPHMTPPSIHQLSFRVPVGCVHPVNGQPTLSIYESQSHTPSPASFRSRKRRALRTEGHWKWKPLVRGEMCSRMLT</sequence>
<name>A0ABD1K7V8_9TELE</name>
<gene>
    <name evidence="2" type="ORF">ACEWY4_009954</name>
</gene>
<dbReference type="Proteomes" id="UP001591681">
    <property type="component" value="Unassembled WGS sequence"/>
</dbReference>
<accession>A0ABD1K7V8</accession>
<evidence type="ECO:0000313" key="3">
    <source>
        <dbReference type="Proteomes" id="UP001591681"/>
    </source>
</evidence>
<dbReference type="Pfam" id="PF23344">
    <property type="entry name" value="ZP-N"/>
    <property type="match status" value="1"/>
</dbReference>
<dbReference type="InterPro" id="IPR058876">
    <property type="entry name" value="Ig-like_ZP"/>
</dbReference>
<dbReference type="Pfam" id="PF26562">
    <property type="entry name" value="Ig-like"/>
    <property type="match status" value="1"/>
</dbReference>